<feature type="compositionally biased region" description="Polar residues" evidence="1">
    <location>
        <begin position="43"/>
        <end position="53"/>
    </location>
</feature>
<proteinExistence type="predicted"/>
<evidence type="ECO:0000313" key="3">
    <source>
        <dbReference type="Proteomes" id="UP000324797"/>
    </source>
</evidence>
<dbReference type="Proteomes" id="UP000324797">
    <property type="component" value="Unassembled WGS sequence"/>
</dbReference>
<comment type="caution">
    <text evidence="2">The sequence shown here is derived from an EMBL/GenBank/DDBJ whole genome shotgun (WGS) entry which is preliminary data.</text>
</comment>
<accession>A0A5S4YQ60</accession>
<protein>
    <submittedName>
        <fullName evidence="2">Uncharacterized protein</fullName>
    </submittedName>
</protein>
<dbReference type="AlphaFoldDB" id="A0A5S4YQ60"/>
<gene>
    <name evidence="2" type="ORF">FXV83_14050</name>
</gene>
<dbReference type="EMBL" id="VSTH01000047">
    <property type="protein sequence ID" value="TYO65804.1"/>
    <property type="molecule type" value="Genomic_DNA"/>
</dbReference>
<keyword evidence="3" id="KW-1185">Reference proteome</keyword>
<reference evidence="2 3" key="1">
    <citation type="submission" date="2019-08" db="EMBL/GenBank/DDBJ databases">
        <title>Bradyrhizobium hipponensis sp. nov., a rhizobium isolated from a Lupinus angustifolius root nodule in Tunisia.</title>
        <authorList>
            <person name="Off K."/>
            <person name="Rejili M."/>
            <person name="Mars M."/>
            <person name="Brachmann A."/>
            <person name="Marin M."/>
        </authorList>
    </citation>
    <scope>NUCLEOTIDE SEQUENCE [LARGE SCALE GENOMIC DNA]</scope>
    <source>
        <strain evidence="3">aSej3</strain>
    </source>
</reference>
<feature type="compositionally biased region" description="Basic and acidic residues" evidence="1">
    <location>
        <begin position="14"/>
        <end position="34"/>
    </location>
</feature>
<sequence>MPGLVLGIHAFPHSRCDVDGRDKPGHDGDGEAKRSGCRRISAPPNSADTSSGKSPGYARPKTRCSARSRDRRSR</sequence>
<evidence type="ECO:0000313" key="2">
    <source>
        <dbReference type="EMBL" id="TYO65804.1"/>
    </source>
</evidence>
<organism evidence="2 3">
    <name type="scientific">Bradyrhizobium hipponense</name>
    <dbReference type="NCBI Taxonomy" id="2605638"/>
    <lineage>
        <taxon>Bacteria</taxon>
        <taxon>Pseudomonadati</taxon>
        <taxon>Pseudomonadota</taxon>
        <taxon>Alphaproteobacteria</taxon>
        <taxon>Hyphomicrobiales</taxon>
        <taxon>Nitrobacteraceae</taxon>
        <taxon>Bradyrhizobium</taxon>
    </lineage>
</organism>
<name>A0A5S4YQ60_9BRAD</name>
<evidence type="ECO:0000256" key="1">
    <source>
        <dbReference type="SAM" id="MobiDB-lite"/>
    </source>
</evidence>
<feature type="region of interest" description="Disordered" evidence="1">
    <location>
        <begin position="14"/>
        <end position="74"/>
    </location>
</feature>
<feature type="compositionally biased region" description="Basic residues" evidence="1">
    <location>
        <begin position="60"/>
        <end position="74"/>
    </location>
</feature>